<evidence type="ECO:0000259" key="6">
    <source>
        <dbReference type="PROSITE" id="PS50897"/>
    </source>
</evidence>
<dbReference type="SUPFAM" id="SSF49899">
    <property type="entry name" value="Concanavalin A-like lectins/glucanases"/>
    <property type="match status" value="1"/>
</dbReference>
<dbReference type="AlphaFoldDB" id="A0AAV9N7Y0"/>
<dbReference type="InterPro" id="IPR043136">
    <property type="entry name" value="B30.2/SPRY_sf"/>
</dbReference>
<dbReference type="Pfam" id="PF10607">
    <property type="entry name" value="CTLH"/>
    <property type="match status" value="1"/>
</dbReference>
<comment type="function">
    <text evidence="1">Involved in the proteasome-dependent degradation of fructose-1,6-bisphosphatase.</text>
</comment>
<dbReference type="SMART" id="SM00668">
    <property type="entry name" value="CTLH"/>
    <property type="match status" value="1"/>
</dbReference>
<dbReference type="Pfam" id="PF00622">
    <property type="entry name" value="SPRY"/>
    <property type="match status" value="1"/>
</dbReference>
<dbReference type="InterPro" id="IPR006595">
    <property type="entry name" value="CTLH_C"/>
</dbReference>
<proteinExistence type="predicted"/>
<feature type="region of interest" description="Disordered" evidence="4">
    <location>
        <begin position="1"/>
        <end position="20"/>
    </location>
</feature>
<dbReference type="SMART" id="SM00449">
    <property type="entry name" value="SPRY"/>
    <property type="match status" value="1"/>
</dbReference>
<dbReference type="InterPro" id="IPR013144">
    <property type="entry name" value="CRA_dom"/>
</dbReference>
<evidence type="ECO:0000313" key="7">
    <source>
        <dbReference type="EMBL" id="KAK5051528.1"/>
    </source>
</evidence>
<protein>
    <recommendedName>
        <fullName evidence="3">Protein FYV10</fullName>
    </recommendedName>
    <alternativeName>
        <fullName evidence="2">Protein fyv10</fullName>
    </alternativeName>
</protein>
<feature type="region of interest" description="Disordered" evidence="4">
    <location>
        <begin position="510"/>
        <end position="536"/>
    </location>
</feature>
<name>A0AAV9N7Y0_9EURO</name>
<feature type="region of interest" description="Disordered" evidence="4">
    <location>
        <begin position="138"/>
        <end position="176"/>
    </location>
</feature>
<feature type="compositionally biased region" description="Polar residues" evidence="4">
    <location>
        <begin position="7"/>
        <end position="17"/>
    </location>
</feature>
<dbReference type="InterPro" id="IPR001870">
    <property type="entry name" value="B30.2/SPRY"/>
</dbReference>
<dbReference type="InterPro" id="IPR024964">
    <property type="entry name" value="CTLH/CRA"/>
</dbReference>
<evidence type="ECO:0000256" key="2">
    <source>
        <dbReference type="ARBA" id="ARBA00017917"/>
    </source>
</evidence>
<evidence type="ECO:0000259" key="5">
    <source>
        <dbReference type="PROSITE" id="PS50188"/>
    </source>
</evidence>
<feature type="domain" description="B30.2/SPRY" evidence="5">
    <location>
        <begin position="176"/>
        <end position="367"/>
    </location>
</feature>
<evidence type="ECO:0000313" key="8">
    <source>
        <dbReference type="Proteomes" id="UP001358417"/>
    </source>
</evidence>
<feature type="compositionally biased region" description="Low complexity" evidence="4">
    <location>
        <begin position="147"/>
        <end position="160"/>
    </location>
</feature>
<dbReference type="InterPro" id="IPR050618">
    <property type="entry name" value="Ubq-SigPath_Reg"/>
</dbReference>
<comment type="caution">
    <text evidence="7">The sequence shown here is derived from an EMBL/GenBank/DDBJ whole genome shotgun (WGS) entry which is preliminary data.</text>
</comment>
<dbReference type="InterPro" id="IPR003877">
    <property type="entry name" value="SPRY_dom"/>
</dbReference>
<sequence length="668" mass="73772">MTDGAASGNSGRSNQYGGNVPRRLSYASVASGAPTYQPQLTPTRSGTFAHLVGANPSTSSLPIYHTIEQYNRRPSVQDHDPTLRTNWREPVPLPAYSRKFNNLMFSGTGTMASNPFFIPSYLRQSRYAAKLELAHKAKVRREREQPSSSSSALNPLSTSAGSTNVHRMAPSHRGMTYDIIESNPPKEDEELMPLPTGWSEQDKYPGLDVMNDGQDLKYSGSASKADIEAASVRADYPMSPACGIYYFEVEIKQKSRDTAIAIGFSTAEASLERLAGWETHSWGYHGDDGKMFFGEQSGKSYGPTFGTGDIIGCGVNFNAGNAFFTKNGQDLGICFRELKKDLRPFPTIGMKKHSGALLTANFGQRPFVFDINDKMHKETTRVSREITRARTTTLRPPREESSLIQELVAQFLAHDGYVETAKAFADEIRAEKQSLNSALPTVTPTRPDRDDADAVHRQQMRRAILSGNIDQALEVTNSHFPTVLAENPDILFRLKCRKWVELISKTTELSKNRDGQPGGRTNTHGKNPADDDDFARDMELDDHNASDKTSATDSVVQYDQLINEAMLYGQELQREYRDEDGEYAKTLQDIFSLVAYDHPKDSVHGHLLDSSGRVTVAEELNSAILVSLGRSPSAALENTWKQTEALIDVLSQDGGPAAFVNLQSTFAS</sequence>
<accession>A0AAV9N7Y0</accession>
<dbReference type="PROSITE" id="PS50188">
    <property type="entry name" value="B302_SPRY"/>
    <property type="match status" value="1"/>
</dbReference>
<evidence type="ECO:0000256" key="3">
    <source>
        <dbReference type="ARBA" id="ARBA00018741"/>
    </source>
</evidence>
<dbReference type="Proteomes" id="UP001358417">
    <property type="component" value="Unassembled WGS sequence"/>
</dbReference>
<dbReference type="PROSITE" id="PS50897">
    <property type="entry name" value="CTLH"/>
    <property type="match status" value="1"/>
</dbReference>
<reference evidence="7 8" key="1">
    <citation type="submission" date="2023-08" db="EMBL/GenBank/DDBJ databases">
        <title>Black Yeasts Isolated from many extreme environments.</title>
        <authorList>
            <person name="Coleine C."/>
            <person name="Stajich J.E."/>
            <person name="Selbmann L."/>
        </authorList>
    </citation>
    <scope>NUCLEOTIDE SEQUENCE [LARGE SCALE GENOMIC DNA]</scope>
    <source>
        <strain evidence="7 8">CCFEE 5792</strain>
    </source>
</reference>
<evidence type="ECO:0000256" key="4">
    <source>
        <dbReference type="SAM" id="MobiDB-lite"/>
    </source>
</evidence>
<dbReference type="Gene3D" id="2.60.120.920">
    <property type="match status" value="1"/>
</dbReference>
<dbReference type="InterPro" id="IPR013320">
    <property type="entry name" value="ConA-like_dom_sf"/>
</dbReference>
<evidence type="ECO:0000256" key="1">
    <source>
        <dbReference type="ARBA" id="ARBA00002343"/>
    </source>
</evidence>
<organism evidence="7 8">
    <name type="scientific">Exophiala bonariae</name>
    <dbReference type="NCBI Taxonomy" id="1690606"/>
    <lineage>
        <taxon>Eukaryota</taxon>
        <taxon>Fungi</taxon>
        <taxon>Dikarya</taxon>
        <taxon>Ascomycota</taxon>
        <taxon>Pezizomycotina</taxon>
        <taxon>Eurotiomycetes</taxon>
        <taxon>Chaetothyriomycetidae</taxon>
        <taxon>Chaetothyriales</taxon>
        <taxon>Herpotrichiellaceae</taxon>
        <taxon>Exophiala</taxon>
    </lineage>
</organism>
<gene>
    <name evidence="7" type="ORF">LTR84_003180</name>
</gene>
<dbReference type="EMBL" id="JAVRRD010000015">
    <property type="protein sequence ID" value="KAK5051528.1"/>
    <property type="molecule type" value="Genomic_DNA"/>
</dbReference>
<keyword evidence="8" id="KW-1185">Reference proteome</keyword>
<dbReference type="PROSITE" id="PS50896">
    <property type="entry name" value="LISH"/>
    <property type="match status" value="1"/>
</dbReference>
<dbReference type="GeneID" id="89971374"/>
<feature type="domain" description="CTLH" evidence="6">
    <location>
        <begin position="453"/>
        <end position="510"/>
    </location>
</feature>
<dbReference type="RefSeq" id="XP_064705755.1">
    <property type="nucleotide sequence ID" value="XM_064846775.1"/>
</dbReference>
<dbReference type="InterPro" id="IPR006594">
    <property type="entry name" value="LisH"/>
</dbReference>
<dbReference type="PANTHER" id="PTHR12864">
    <property type="entry name" value="RAN BINDING PROTEIN 9-RELATED"/>
    <property type="match status" value="1"/>
</dbReference>
<dbReference type="SMART" id="SM00757">
    <property type="entry name" value="CRA"/>
    <property type="match status" value="1"/>
</dbReference>